<sequence length="73" mass="8658">MRRYRHPNVVKFYGVAAEREPVMLVMELVEGGALDAYLQKKKEKITIADRVYSTFQYFLNEKSVEYPRDNVKK</sequence>
<evidence type="ECO:0000256" key="2">
    <source>
        <dbReference type="ARBA" id="ARBA00022840"/>
    </source>
</evidence>
<dbReference type="OrthoDB" id="535945at2759"/>
<dbReference type="InterPro" id="IPR011009">
    <property type="entry name" value="Kinase-like_dom_sf"/>
</dbReference>
<dbReference type="PROSITE" id="PS50011">
    <property type="entry name" value="PROTEIN_KINASE_DOM"/>
    <property type="match status" value="1"/>
</dbReference>
<keyword evidence="2" id="KW-0067">ATP-binding</keyword>
<reference evidence="4 5" key="1">
    <citation type="submission" date="2013-12" db="EMBL/GenBank/DDBJ databases">
        <title>Draft genome of the parsitic nematode Ancylostoma duodenale.</title>
        <authorList>
            <person name="Mitreva M."/>
        </authorList>
    </citation>
    <scope>NUCLEOTIDE SEQUENCE [LARGE SCALE GENOMIC DNA]</scope>
    <source>
        <strain evidence="4 5">Zhejiang</strain>
    </source>
</reference>
<dbReference type="PANTHER" id="PTHR24418">
    <property type="entry name" value="TYROSINE-PROTEIN KINASE"/>
    <property type="match status" value="1"/>
</dbReference>
<protein>
    <recommendedName>
        <fullName evidence="3">Protein kinase domain-containing protein</fullName>
    </recommendedName>
</protein>
<dbReference type="InterPro" id="IPR001245">
    <property type="entry name" value="Ser-Thr/Tyr_kinase_cat_dom"/>
</dbReference>
<gene>
    <name evidence="4" type="ORF">ANCDUO_04342</name>
</gene>
<proteinExistence type="predicted"/>
<evidence type="ECO:0000313" key="5">
    <source>
        <dbReference type="Proteomes" id="UP000054047"/>
    </source>
</evidence>
<keyword evidence="5" id="KW-1185">Reference proteome</keyword>
<dbReference type="InterPro" id="IPR000719">
    <property type="entry name" value="Prot_kinase_dom"/>
</dbReference>
<dbReference type="GO" id="GO:0005524">
    <property type="term" value="F:ATP binding"/>
    <property type="evidence" value="ECO:0007669"/>
    <property type="project" value="UniProtKB-KW"/>
</dbReference>
<accession>A0A0C2DRH4</accession>
<dbReference type="InterPro" id="IPR050198">
    <property type="entry name" value="Non-receptor_tyrosine_kinases"/>
</dbReference>
<evidence type="ECO:0000259" key="3">
    <source>
        <dbReference type="PROSITE" id="PS50011"/>
    </source>
</evidence>
<dbReference type="SUPFAM" id="SSF56112">
    <property type="entry name" value="Protein kinase-like (PK-like)"/>
    <property type="match status" value="1"/>
</dbReference>
<dbReference type="EMBL" id="KN727601">
    <property type="protein sequence ID" value="KIH65337.1"/>
    <property type="molecule type" value="Genomic_DNA"/>
</dbReference>
<evidence type="ECO:0000313" key="4">
    <source>
        <dbReference type="EMBL" id="KIH65337.1"/>
    </source>
</evidence>
<dbReference type="AlphaFoldDB" id="A0A0C2DRH4"/>
<keyword evidence="1" id="KW-0547">Nucleotide-binding</keyword>
<evidence type="ECO:0000256" key="1">
    <source>
        <dbReference type="ARBA" id="ARBA00022741"/>
    </source>
</evidence>
<dbReference type="Pfam" id="PF07714">
    <property type="entry name" value="PK_Tyr_Ser-Thr"/>
    <property type="match status" value="1"/>
</dbReference>
<name>A0A0C2DRH4_9BILA</name>
<dbReference type="Proteomes" id="UP000054047">
    <property type="component" value="Unassembled WGS sequence"/>
</dbReference>
<feature type="domain" description="Protein kinase" evidence="3">
    <location>
        <begin position="1"/>
        <end position="73"/>
    </location>
</feature>
<dbReference type="GO" id="GO:0004672">
    <property type="term" value="F:protein kinase activity"/>
    <property type="evidence" value="ECO:0007669"/>
    <property type="project" value="InterPro"/>
</dbReference>
<organism evidence="4 5">
    <name type="scientific">Ancylostoma duodenale</name>
    <dbReference type="NCBI Taxonomy" id="51022"/>
    <lineage>
        <taxon>Eukaryota</taxon>
        <taxon>Metazoa</taxon>
        <taxon>Ecdysozoa</taxon>
        <taxon>Nematoda</taxon>
        <taxon>Chromadorea</taxon>
        <taxon>Rhabditida</taxon>
        <taxon>Rhabditina</taxon>
        <taxon>Rhabditomorpha</taxon>
        <taxon>Strongyloidea</taxon>
        <taxon>Ancylostomatidae</taxon>
        <taxon>Ancylostomatinae</taxon>
        <taxon>Ancylostoma</taxon>
    </lineage>
</organism>
<dbReference type="Gene3D" id="1.10.510.10">
    <property type="entry name" value="Transferase(Phosphotransferase) domain 1"/>
    <property type="match status" value="1"/>
</dbReference>